<sequence>MHSQVTAIGFVEAVRLHAEDDFWGGEEACIALTSEFTFEALQGISDFSHVEVLFLFHEVEPSKIVKGARHPRNNSAWPAVGIFAQRGKNRPNRIGSTICRVIRVEGAKLFVAELDAINGTPVLDIKPVMAEFLPRQKVHQPVWSHELMRDYWLHK</sequence>
<evidence type="ECO:0000256" key="1">
    <source>
        <dbReference type="ARBA" id="ARBA00022691"/>
    </source>
</evidence>
<dbReference type="InterPro" id="IPR040372">
    <property type="entry name" value="YaeB-like"/>
</dbReference>
<comment type="similarity">
    <text evidence="2">Belongs to the tRNA methyltransferase O family.</text>
</comment>
<evidence type="ECO:0000313" key="5">
    <source>
        <dbReference type="Proteomes" id="UP001284537"/>
    </source>
</evidence>
<reference evidence="4 5" key="1">
    <citation type="submission" date="2023-11" db="EMBL/GenBank/DDBJ databases">
        <authorList>
            <person name="Ouyang M.-Y."/>
        </authorList>
    </citation>
    <scope>NUCLEOTIDE SEQUENCE [LARGE SCALE GENOMIC DNA]</scope>
    <source>
        <strain evidence="4 5">OY6</strain>
    </source>
</reference>
<dbReference type="Gene3D" id="2.40.30.70">
    <property type="entry name" value="YaeB-like"/>
    <property type="match status" value="1"/>
</dbReference>
<dbReference type="InterPro" id="IPR023370">
    <property type="entry name" value="TrmO-like_N"/>
</dbReference>
<dbReference type="EMBL" id="JAXARY010000013">
    <property type="protein sequence ID" value="MDX8128530.1"/>
    <property type="molecule type" value="Genomic_DNA"/>
</dbReference>
<name>A0ABU4UI71_9GAMM</name>
<dbReference type="SUPFAM" id="SSF118196">
    <property type="entry name" value="YaeB-like"/>
    <property type="match status" value="1"/>
</dbReference>
<accession>A0ABU4UI71</accession>
<protein>
    <submittedName>
        <fullName evidence="4">SAM-dependent methyltransferase</fullName>
    </submittedName>
</protein>
<feature type="domain" description="TsaA-like" evidence="3">
    <location>
        <begin position="5"/>
        <end position="137"/>
    </location>
</feature>
<evidence type="ECO:0000259" key="3">
    <source>
        <dbReference type="PROSITE" id="PS51668"/>
    </source>
</evidence>
<dbReference type="RefSeq" id="WP_319962058.1">
    <property type="nucleotide sequence ID" value="NZ_JAXARY010000013.1"/>
</dbReference>
<keyword evidence="4" id="KW-0808">Transferase</keyword>
<gene>
    <name evidence="4" type="ORF">QLH52_14650</name>
</gene>
<keyword evidence="1" id="KW-0949">S-adenosyl-L-methionine</keyword>
<keyword evidence="5" id="KW-1185">Reference proteome</keyword>
<proteinExistence type="inferred from homology"/>
<dbReference type="PROSITE" id="PS51668">
    <property type="entry name" value="TSAA_2"/>
    <property type="match status" value="1"/>
</dbReference>
<dbReference type="GO" id="GO:0008168">
    <property type="term" value="F:methyltransferase activity"/>
    <property type="evidence" value="ECO:0007669"/>
    <property type="project" value="UniProtKB-KW"/>
</dbReference>
<dbReference type="PANTHER" id="PTHR12818">
    <property type="entry name" value="TRNA (ADENINE(37)-N6)-METHYLTRANSFERASE"/>
    <property type="match status" value="1"/>
</dbReference>
<organism evidence="4 5">
    <name type="scientific">Methylomonas defluvii</name>
    <dbReference type="NCBI Taxonomy" id="3045149"/>
    <lineage>
        <taxon>Bacteria</taxon>
        <taxon>Pseudomonadati</taxon>
        <taxon>Pseudomonadota</taxon>
        <taxon>Gammaproteobacteria</taxon>
        <taxon>Methylococcales</taxon>
        <taxon>Methylococcaceae</taxon>
        <taxon>Methylomonas</taxon>
    </lineage>
</organism>
<dbReference type="InterPro" id="IPR036413">
    <property type="entry name" value="YaeB-like_sf"/>
</dbReference>
<dbReference type="GO" id="GO:0032259">
    <property type="term" value="P:methylation"/>
    <property type="evidence" value="ECO:0007669"/>
    <property type="project" value="UniProtKB-KW"/>
</dbReference>
<dbReference type="Pfam" id="PF01980">
    <property type="entry name" value="TrmO_N"/>
    <property type="match status" value="1"/>
</dbReference>
<evidence type="ECO:0000313" key="4">
    <source>
        <dbReference type="EMBL" id="MDX8128530.1"/>
    </source>
</evidence>
<dbReference type="PANTHER" id="PTHR12818:SF0">
    <property type="entry name" value="TRNA (ADENINE(37)-N6)-METHYLTRANSFERASE"/>
    <property type="match status" value="1"/>
</dbReference>
<evidence type="ECO:0000256" key="2">
    <source>
        <dbReference type="ARBA" id="ARBA00033753"/>
    </source>
</evidence>
<keyword evidence="4" id="KW-0489">Methyltransferase</keyword>
<dbReference type="CDD" id="cd09281">
    <property type="entry name" value="UPF0066"/>
    <property type="match status" value="1"/>
</dbReference>
<dbReference type="InterPro" id="IPR036414">
    <property type="entry name" value="YaeB_N_sf"/>
</dbReference>
<dbReference type="Proteomes" id="UP001284537">
    <property type="component" value="Unassembled WGS sequence"/>
</dbReference>
<comment type="caution">
    <text evidence="4">The sequence shown here is derived from an EMBL/GenBank/DDBJ whole genome shotgun (WGS) entry which is preliminary data.</text>
</comment>